<dbReference type="GO" id="GO:0006488">
    <property type="term" value="P:dolichol-linked oligosaccharide biosynthetic process"/>
    <property type="evidence" value="ECO:0007669"/>
    <property type="project" value="UniProtKB-UniRule"/>
</dbReference>
<dbReference type="OrthoDB" id="4769at2759"/>
<dbReference type="Proteomes" id="UP000094389">
    <property type="component" value="Unassembled WGS sequence"/>
</dbReference>
<comment type="subcellular location">
    <subcellularLocation>
        <location evidence="1">Endoplasmic reticulum membrane</location>
        <topology evidence="1">Multi-pass membrane protein</topology>
    </subcellularLocation>
</comment>
<evidence type="ECO:0000256" key="14">
    <source>
        <dbReference type="PIRNR" id="PIRNR028810"/>
    </source>
</evidence>
<comment type="function">
    <text evidence="12">Dol-P-Glc:Glc(2)Man(9)GlcNAc(2)-PP-Dol alpha-1,2-glucosyltransferase that operates in the biosynthetic pathway of dolichol-linked oligosaccharides, the glycan precursors employed in protein asparagine (N)-glycosylation. The assembly of dolichol-linked oligosaccharides begins on the cytosolic side of the endoplasmic reticulum membrane and finishes in its lumen. The sequential addition of sugars to dolichol pyrophosphate produces dolichol-linked oligosaccharides containing fourteen sugars, including two GlcNAcs, nine mannoses and three glucoses. Once assembled, the oligosaccharide is transferred from the lipid to nascent proteins by oligosaccharyltransferases. In the lumen of the endoplasmic reticulum, adds the third and last glucose residue from dolichyl phosphate glucose (Dol-P-Glc) onto the lipid-linked oligosaccharide intermediate Glc(2)Man(9)GlcNAc(2)-PP-Dol to produce Glc(3)Man(9)GlcNAc(2)-PP-Dol.</text>
</comment>
<evidence type="ECO:0000256" key="2">
    <source>
        <dbReference type="ARBA" id="ARBA00004922"/>
    </source>
</evidence>
<dbReference type="OMA" id="VWDSKIT"/>
<evidence type="ECO:0000256" key="6">
    <source>
        <dbReference type="ARBA" id="ARBA00022676"/>
    </source>
</evidence>
<keyword evidence="7" id="KW-0808">Transferase</keyword>
<dbReference type="Pfam" id="PF04922">
    <property type="entry name" value="DIE2_ALG10"/>
    <property type="match status" value="1"/>
</dbReference>
<dbReference type="InterPro" id="IPR016900">
    <property type="entry name" value="Alg10"/>
</dbReference>
<dbReference type="EC" id="2.4.1.256" evidence="4 14"/>
<dbReference type="PANTHER" id="PTHR12989">
    <property type="entry name" value="ALPHA-1,2-GLUCOSYLTRANSFERASE ALG10"/>
    <property type="match status" value="1"/>
</dbReference>
<feature type="transmembrane region" description="Helical" evidence="14">
    <location>
        <begin position="33"/>
        <end position="53"/>
    </location>
</feature>
<reference evidence="15" key="1">
    <citation type="submission" date="2014-12" db="EMBL/GenBank/DDBJ databases">
        <authorList>
            <person name="Jaenicke S."/>
        </authorList>
    </citation>
    <scope>NUCLEOTIDE SEQUENCE [LARGE SCALE GENOMIC DNA]</scope>
    <source>
        <strain evidence="15">CBS1600</strain>
    </source>
</reference>
<feature type="transmembrane region" description="Helical" evidence="14">
    <location>
        <begin position="255"/>
        <end position="273"/>
    </location>
</feature>
<keyword evidence="8 14" id="KW-0812">Transmembrane</keyword>
<comment type="catalytic activity">
    <reaction evidence="13">
        <text>an alpha-D-Glc-(1-&gt;3)-alpha-D-Glc-(1-&gt;3)-alpha-D-Man-(1-&gt;2)-alpha-D-Man-(1-&gt;2)-alpha-D-Man-(1-&gt;3)-[alpha-D-Man-(1-&gt;2)-alpha-D-Man-(1-&gt;3)-[alpha-D-Man-(1-&gt;2)-alpha-D-Man-(1-&gt;6)]-alpha-D-Man-(1-&gt;6)]-beta-D-Man-(1-&gt;4)-beta-D-GlcNAc-(1-&gt;4)-alpha-D-GlcNAc-diphospho-di-trans,poly-cis-dolichol + a di-trans,poly-cis-dolichyl beta-D-glucosyl phosphate = a alpha-D-Glc-(1-&gt;2)-alpha-D-Glc-(1-&gt;3)-alpha-D-Glc-(1-&gt;3)-alpha-D-Man-(1-&gt;2)-alpha-D-Man-(1-&gt;2)-alpha-D-Man-(1-&gt;3)-[alpha-D-Man-(1-&gt;2)-alpha-D-Man-(1-&gt;3)-[alpha-D-Man-(1-&gt;2)-alpha-D-Man-(1-&gt;6)]-alpha-D-Man-(1-&gt;6)]-beta-D-Man-(1-&gt;4)-beta-D-GlcNAc-(1-&gt;4)-alpha-D-GlcNAc-diphospho-di-trans,poly-cis-dolichol + a di-trans,poly-cis-dolichyl phosphate + H(+)</text>
        <dbReference type="Rhea" id="RHEA:29543"/>
        <dbReference type="Rhea" id="RHEA-COMP:19498"/>
        <dbReference type="Rhea" id="RHEA-COMP:19502"/>
        <dbReference type="Rhea" id="RHEA-COMP:19512"/>
        <dbReference type="Rhea" id="RHEA-COMP:19522"/>
        <dbReference type="ChEBI" id="CHEBI:15378"/>
        <dbReference type="ChEBI" id="CHEBI:57525"/>
        <dbReference type="ChEBI" id="CHEBI:57683"/>
        <dbReference type="ChEBI" id="CHEBI:132522"/>
        <dbReference type="ChEBI" id="CHEBI:132523"/>
        <dbReference type="EC" id="2.4.1.256"/>
    </reaction>
    <physiologicalReaction direction="left-to-right" evidence="13">
        <dbReference type="Rhea" id="RHEA:29544"/>
    </physiologicalReaction>
</comment>
<keyword evidence="18" id="KW-1185">Reference proteome</keyword>
<sequence>MSEPSDKDDKREPFSTAAFVHSRDLEGEITTSFIFNWFIGWPLLVILFTFLTYTLSTHYVTHKFIDEIFHVSMVEQYYGGDLRTWDPKITTPPGLYYLGLVWSKIVSILPIKCNPVGLTSLRLLNTFGGTVALPIALNPLFLLNPVGWWPTSIMLFPVLSTYYYLFYTDVWSTVFIVASLSVAIGTPWNEKLSIRVSAFLGFCSVWMRQTNIVWNLLILVLVIERRAMIQKNFTDSFLNNCIKFVIQLVDDFYDFTLPYLINFGLFTFFLIYNRGITLGDKENHVAGLHIMQFFYCLTFITIFTWPVWLNYSYIKSSIRRYYYQPFQMFLELSAIMLVIRFFTVAHPFLLADNRHITFYIWRKIINFRWYTKYLMAPIYHFSVVTVFGALIDDSFYFNSVDELPFKHARDLPLKLTGISIITLTLCIFFTVVPSPLFEPRYYILPYIFFRIFVSVIYEPFLPGEPLSGIVLRRLSTEVAWLLVANVATIGLFIFKTFTWEGEESLQRIIW</sequence>
<dbReference type="GO" id="GO:0106073">
    <property type="term" value="F:dolichyl pyrophosphate Glc2Man9GlcNAc2 alpha-1,2-glucosyltransferase activity"/>
    <property type="evidence" value="ECO:0007669"/>
    <property type="project" value="UniProtKB-UniRule"/>
</dbReference>
<name>A0A0H5C0N9_CYBJN</name>
<evidence type="ECO:0000256" key="11">
    <source>
        <dbReference type="ARBA" id="ARBA00023136"/>
    </source>
</evidence>
<evidence type="ECO:0000256" key="10">
    <source>
        <dbReference type="ARBA" id="ARBA00022989"/>
    </source>
</evidence>
<evidence type="ECO:0000256" key="4">
    <source>
        <dbReference type="ARBA" id="ARBA00011967"/>
    </source>
</evidence>
<gene>
    <name evidence="15" type="ORF">BN1211_1005</name>
    <name evidence="16" type="ORF">CYBJADRAFT_146367</name>
</gene>
<comment type="pathway">
    <text evidence="2">Protein modification; protein glycosylation.</text>
</comment>
<evidence type="ECO:0000256" key="8">
    <source>
        <dbReference type="ARBA" id="ARBA00022692"/>
    </source>
</evidence>
<keyword evidence="9" id="KW-0256">Endoplasmic reticulum</keyword>
<keyword evidence="10 14" id="KW-1133">Transmembrane helix</keyword>
<feature type="transmembrane region" description="Helical" evidence="14">
    <location>
        <begin position="328"/>
        <end position="349"/>
    </location>
</feature>
<feature type="transmembrane region" description="Helical" evidence="14">
    <location>
        <begin position="478"/>
        <end position="497"/>
    </location>
</feature>
<evidence type="ECO:0000256" key="5">
    <source>
        <dbReference type="ARBA" id="ARBA00018512"/>
    </source>
</evidence>
<evidence type="ECO:0000256" key="3">
    <source>
        <dbReference type="ARBA" id="ARBA00010600"/>
    </source>
</evidence>
<comment type="similarity">
    <text evidence="3 14">Belongs to the ALG10 glucosyltransferase family.</text>
</comment>
<keyword evidence="6 14" id="KW-0328">Glycosyltransferase</keyword>
<feature type="transmembrane region" description="Helical" evidence="14">
    <location>
        <begin position="441"/>
        <end position="458"/>
    </location>
</feature>
<feature type="transmembrane region" description="Helical" evidence="14">
    <location>
        <begin position="196"/>
        <end position="223"/>
    </location>
</feature>
<evidence type="ECO:0000313" key="15">
    <source>
        <dbReference type="EMBL" id="CEP21012.1"/>
    </source>
</evidence>
<evidence type="ECO:0000256" key="9">
    <source>
        <dbReference type="ARBA" id="ARBA00022824"/>
    </source>
</evidence>
<dbReference type="Proteomes" id="UP000038830">
    <property type="component" value="Unassembled WGS sequence"/>
</dbReference>
<feature type="transmembrane region" description="Helical" evidence="14">
    <location>
        <begin position="370"/>
        <end position="391"/>
    </location>
</feature>
<dbReference type="EMBL" id="CDQK01000001">
    <property type="protein sequence ID" value="CEP21012.1"/>
    <property type="molecule type" value="Genomic_DNA"/>
</dbReference>
<dbReference type="EMBL" id="KV453925">
    <property type="protein sequence ID" value="ODV76363.1"/>
    <property type="molecule type" value="Genomic_DNA"/>
</dbReference>
<protein>
    <recommendedName>
        <fullName evidence="5 14">Dol-P-Glc:Glc(2)Man(9)GlcNAc(2)-PP-Dol alpha-1,2-glucosyltransferase</fullName>
        <ecNumber evidence="4 14">2.4.1.256</ecNumber>
    </recommendedName>
</protein>
<feature type="transmembrane region" description="Helical" evidence="14">
    <location>
        <begin position="285"/>
        <end position="308"/>
    </location>
</feature>
<dbReference type="AlphaFoldDB" id="A0A0H5C0N9"/>
<dbReference type="UniPathway" id="UPA00378"/>
<feature type="transmembrane region" description="Helical" evidence="14">
    <location>
        <begin position="123"/>
        <end position="142"/>
    </location>
</feature>
<accession>A0A1E4SA36</accession>
<evidence type="ECO:0000256" key="12">
    <source>
        <dbReference type="ARBA" id="ARBA00044727"/>
    </source>
</evidence>
<evidence type="ECO:0000256" key="1">
    <source>
        <dbReference type="ARBA" id="ARBA00004477"/>
    </source>
</evidence>
<organism evidence="15 17">
    <name type="scientific">Cyberlindnera jadinii (strain ATCC 18201 / CBS 1600 / BCRC 20928 / JCM 3617 / NBRC 0987 / NRRL Y-1542)</name>
    <name type="common">Torula yeast</name>
    <name type="synonym">Candida utilis</name>
    <dbReference type="NCBI Taxonomy" id="983966"/>
    <lineage>
        <taxon>Eukaryota</taxon>
        <taxon>Fungi</taxon>
        <taxon>Dikarya</taxon>
        <taxon>Ascomycota</taxon>
        <taxon>Saccharomycotina</taxon>
        <taxon>Saccharomycetes</taxon>
        <taxon>Phaffomycetales</taxon>
        <taxon>Phaffomycetaceae</taxon>
        <taxon>Cyberlindnera</taxon>
    </lineage>
</organism>
<evidence type="ECO:0000313" key="16">
    <source>
        <dbReference type="EMBL" id="ODV76363.1"/>
    </source>
</evidence>
<dbReference type="PIRSF" id="PIRSF028810">
    <property type="entry name" value="Alpha1_2_glucosyltferase_Alg10"/>
    <property type="match status" value="1"/>
</dbReference>
<evidence type="ECO:0000313" key="17">
    <source>
        <dbReference type="Proteomes" id="UP000038830"/>
    </source>
</evidence>
<dbReference type="STRING" id="983966.A0A0H5C0N9"/>
<reference evidence="16 18" key="3">
    <citation type="journal article" date="2016" name="Proc. Natl. Acad. Sci. U.S.A.">
        <title>Comparative genomics of biotechnologically important yeasts.</title>
        <authorList>
            <person name="Riley R."/>
            <person name="Haridas S."/>
            <person name="Wolfe K.H."/>
            <person name="Lopes M.R."/>
            <person name="Hittinger C.T."/>
            <person name="Goeker M."/>
            <person name="Salamov A.A."/>
            <person name="Wisecaver J.H."/>
            <person name="Long T.M."/>
            <person name="Calvey C.H."/>
            <person name="Aerts A.L."/>
            <person name="Barry K.W."/>
            <person name="Choi C."/>
            <person name="Clum A."/>
            <person name="Coughlan A.Y."/>
            <person name="Deshpande S."/>
            <person name="Douglass A.P."/>
            <person name="Hanson S.J."/>
            <person name="Klenk H.-P."/>
            <person name="LaButti K.M."/>
            <person name="Lapidus A."/>
            <person name="Lindquist E.A."/>
            <person name="Lipzen A.M."/>
            <person name="Meier-Kolthoff J.P."/>
            <person name="Ohm R.A."/>
            <person name="Otillar R.P."/>
            <person name="Pangilinan J.L."/>
            <person name="Peng Y."/>
            <person name="Rokas A."/>
            <person name="Rosa C.A."/>
            <person name="Scheuner C."/>
            <person name="Sibirny A.A."/>
            <person name="Slot J.C."/>
            <person name="Stielow J.B."/>
            <person name="Sun H."/>
            <person name="Kurtzman C.P."/>
            <person name="Blackwell M."/>
            <person name="Grigoriev I.V."/>
            <person name="Jeffries T.W."/>
        </authorList>
    </citation>
    <scope>NUCLEOTIDE SEQUENCE [LARGE SCALE GENOMIC DNA]</scope>
    <source>
        <strain evidence="18">ATCC 18201 / CBS 1600 / BCRC 20928 / JCM 3617 / NBRC 0987 / NRRL Y-1542</strain>
        <strain evidence="16">NRRL Y-1542</strain>
    </source>
</reference>
<proteinExistence type="inferred from homology"/>
<dbReference type="GO" id="GO:0005789">
    <property type="term" value="C:endoplasmic reticulum membrane"/>
    <property type="evidence" value="ECO:0007669"/>
    <property type="project" value="UniProtKB-SubCell"/>
</dbReference>
<keyword evidence="11 14" id="KW-0472">Membrane</keyword>
<evidence type="ECO:0000256" key="7">
    <source>
        <dbReference type="ARBA" id="ARBA00022679"/>
    </source>
</evidence>
<dbReference type="PANTHER" id="PTHR12989:SF10">
    <property type="entry name" value="DOL-P-GLC:GLC(2)MAN(9)GLCNAC(2)-PP-DOL ALPHA-1,2-GLUCOSYLTRANSFERASE-RELATED"/>
    <property type="match status" value="1"/>
</dbReference>
<evidence type="ECO:0000313" key="18">
    <source>
        <dbReference type="Proteomes" id="UP000094389"/>
    </source>
</evidence>
<evidence type="ECO:0000256" key="13">
    <source>
        <dbReference type="ARBA" id="ARBA00048064"/>
    </source>
</evidence>
<feature type="transmembrane region" description="Helical" evidence="14">
    <location>
        <begin position="162"/>
        <end position="184"/>
    </location>
</feature>
<reference evidence="17" key="2">
    <citation type="journal article" date="2015" name="J. Biotechnol.">
        <title>The structure of the Cyberlindnera jadinii genome and its relation to Candida utilis analyzed by the occurrence of single nucleotide polymorphisms.</title>
        <authorList>
            <person name="Rupp O."/>
            <person name="Brinkrolf K."/>
            <person name="Buerth C."/>
            <person name="Kunigo M."/>
            <person name="Schneider J."/>
            <person name="Jaenicke S."/>
            <person name="Goesmann A."/>
            <person name="Puehler A."/>
            <person name="Jaeger K.-E."/>
            <person name="Ernst J.F."/>
        </authorList>
    </citation>
    <scope>NUCLEOTIDE SEQUENCE [LARGE SCALE GENOMIC DNA]</scope>
    <source>
        <strain evidence="17">ATCC 18201 / CBS 1600 / BCRC 20928 / JCM 3617 / NBRC 0987 / NRRL Y-1542</strain>
    </source>
</reference>
<accession>A0A0H5C0N9</accession>
<feature type="transmembrane region" description="Helical" evidence="14">
    <location>
        <begin position="411"/>
        <end position="432"/>
    </location>
</feature>